<evidence type="ECO:0000313" key="3">
    <source>
        <dbReference type="EMBL" id="QRF53835.1"/>
    </source>
</evidence>
<sequence>MMVSLSTIRSVSASHGYPVDKTSLIRRLDRDGVLRVQERVHRGQEGFVYDFESLPEVLRVALRDRVGAAPSANKVAWERYYQAPRSLREDAEGRLSMVQDLFRLVNAGRGIVEAQVEVSEAHRVSVPTVKRAWKAIRNVPEADWLPALVKDYRPRQKEDIPQEILNYFFADYGRVEQPQLQAVWERTVRAAAKHGWGQVPSAKTLKRRWEALPPDVRILWRDGEDALQNAYPHAERDRSGMKPLDMISLDGREWDLFVRLPGHAGEEGRIVRVCVVMVQDVATNMMLAYHIGETESADAYRRALCQSFVSYGIAKVAQFDNTRAAANKTITGGAKKRNRFKIKDTDLPGILPRVGCEPIFTKPYNGRSKTVERGFAEVKERSEKDPRCAGAYTGRNPTEKPENYAETAIDLATFEQVLAEAVEHYNTRTDRKSKVAYKISHRQAFEAGLETTQVRQLAEKQRRYFFFTAKRVTVSPSGTVSIGKRPFMNRFHHEALLAFAGEEVVFFYDPDNHKAPAWAETVDGRRITDDIVCIEASGFSSTEDAKAYEREKRKSIKATKAKADAIGRMSQIEMKSALAPLPIDKPPSPPIVQPIFTRTPTVSRTDNMDQLAEVLRLARRGMEIEKRAVGFDD</sequence>
<dbReference type="Gene3D" id="2.30.30.130">
    <property type="entry name" value="Transposase, Mu, C-terminal"/>
    <property type="match status" value="1"/>
</dbReference>
<dbReference type="Pfam" id="PF02914">
    <property type="entry name" value="DDE_2"/>
    <property type="match status" value="1"/>
</dbReference>
<dbReference type="SUPFAM" id="SSF53098">
    <property type="entry name" value="Ribonuclease H-like"/>
    <property type="match status" value="1"/>
</dbReference>
<evidence type="ECO:0000259" key="1">
    <source>
        <dbReference type="Pfam" id="PF02914"/>
    </source>
</evidence>
<dbReference type="InterPro" id="IPR009057">
    <property type="entry name" value="Homeodomain-like_sf"/>
</dbReference>
<dbReference type="InterPro" id="IPR012337">
    <property type="entry name" value="RNaseH-like_sf"/>
</dbReference>
<proteinExistence type="predicted"/>
<keyword evidence="4" id="KW-1185">Reference proteome</keyword>
<dbReference type="InterPro" id="IPR004189">
    <property type="entry name" value="Phage_Mu_transposase"/>
</dbReference>
<evidence type="ECO:0000313" key="4">
    <source>
        <dbReference type="Proteomes" id="UP000596351"/>
    </source>
</evidence>
<dbReference type="InterPro" id="IPR009004">
    <property type="entry name" value="Transposase_Mu_C"/>
</dbReference>
<reference evidence="3 4" key="1">
    <citation type="submission" date="2018-09" db="EMBL/GenBank/DDBJ databases">
        <title>Rhizobium sp. MAE2-X.</title>
        <authorList>
            <person name="Lee Y."/>
            <person name="Jeon C.O."/>
        </authorList>
    </citation>
    <scope>NUCLEOTIDE SEQUENCE [LARGE SCALE GENOMIC DNA]</scope>
    <source>
        <strain evidence="3 4">MAE2-X</strain>
    </source>
</reference>
<dbReference type="Proteomes" id="UP000596351">
    <property type="component" value="Chromosome"/>
</dbReference>
<name>A0ABX7EZS8_9HYPH</name>
<dbReference type="SUPFAM" id="SSF50610">
    <property type="entry name" value="mu transposase, C-terminal domain"/>
    <property type="match status" value="1"/>
</dbReference>
<feature type="domain" description="Mu DNA binding I gamma subdomain" evidence="2">
    <location>
        <begin position="134"/>
        <end position="237"/>
    </location>
</feature>
<dbReference type="RefSeq" id="WP_203017218.1">
    <property type="nucleotide sequence ID" value="NZ_CP032405.1"/>
</dbReference>
<gene>
    <name evidence="3" type="ORF">D4A92_21470</name>
</gene>
<accession>A0ABX7EZS8</accession>
<dbReference type="EMBL" id="CP032405">
    <property type="protein sequence ID" value="QRF53835.1"/>
    <property type="molecule type" value="Genomic_DNA"/>
</dbReference>
<organism evidence="3 4">
    <name type="scientific">Rhizobium rosettiformans</name>
    <dbReference type="NCBI Taxonomy" id="1368430"/>
    <lineage>
        <taxon>Bacteria</taxon>
        <taxon>Pseudomonadati</taxon>
        <taxon>Pseudomonadota</taxon>
        <taxon>Alphaproteobacteria</taxon>
        <taxon>Hyphomicrobiales</taxon>
        <taxon>Rhizobiaceae</taxon>
        <taxon>Rhizobium/Agrobacterium group</taxon>
        <taxon>Rhizobium</taxon>
    </lineage>
</organism>
<dbReference type="InterPro" id="IPR015126">
    <property type="entry name" value="Mu_I-gamma"/>
</dbReference>
<evidence type="ECO:0000259" key="2">
    <source>
        <dbReference type="Pfam" id="PF09039"/>
    </source>
</evidence>
<dbReference type="Gene3D" id="1.10.10.60">
    <property type="entry name" value="Homeodomain-like"/>
    <property type="match status" value="2"/>
</dbReference>
<dbReference type="InterPro" id="IPR036397">
    <property type="entry name" value="RNaseH_sf"/>
</dbReference>
<evidence type="ECO:0008006" key="5">
    <source>
        <dbReference type="Google" id="ProtNLM"/>
    </source>
</evidence>
<protein>
    <recommendedName>
        <fullName evidence="5">Transposase</fullName>
    </recommendedName>
</protein>
<dbReference type="Pfam" id="PF09039">
    <property type="entry name" value="HTH_Tnp_Mu_2"/>
    <property type="match status" value="1"/>
</dbReference>
<dbReference type="SUPFAM" id="SSF46689">
    <property type="entry name" value="Homeodomain-like"/>
    <property type="match status" value="2"/>
</dbReference>
<feature type="domain" description="Bacteriophage Mu transposase" evidence="1">
    <location>
        <begin position="244"/>
        <end position="446"/>
    </location>
</feature>
<dbReference type="Gene3D" id="3.30.420.10">
    <property type="entry name" value="Ribonuclease H-like superfamily/Ribonuclease H"/>
    <property type="match status" value="1"/>
</dbReference>